<proteinExistence type="predicted"/>
<evidence type="ECO:0000259" key="1">
    <source>
        <dbReference type="Pfam" id="PF09362"/>
    </source>
</evidence>
<comment type="caution">
    <text evidence="2">The sequence shown here is derived from an EMBL/GenBank/DDBJ whole genome shotgun (WGS) entry which is preliminary data.</text>
</comment>
<evidence type="ECO:0000313" key="2">
    <source>
        <dbReference type="EMBL" id="MCH6170000.1"/>
    </source>
</evidence>
<dbReference type="RefSeq" id="WP_343961756.1">
    <property type="nucleotide sequence ID" value="NZ_BAAAJF010000032.1"/>
</dbReference>
<gene>
    <name evidence="2" type="ORF">MMF94_30235</name>
</gene>
<dbReference type="Proteomes" id="UP001299970">
    <property type="component" value="Unassembled WGS sequence"/>
</dbReference>
<protein>
    <submittedName>
        <fullName evidence="2">DUF1996 domain-containing protein</fullName>
    </submittedName>
</protein>
<name>A0ABS9TN81_9PSEU</name>
<organism evidence="2 3">
    <name type="scientific">Pseudonocardia alaniniphila</name>
    <dbReference type="NCBI Taxonomy" id="75291"/>
    <lineage>
        <taxon>Bacteria</taxon>
        <taxon>Bacillati</taxon>
        <taxon>Actinomycetota</taxon>
        <taxon>Actinomycetes</taxon>
        <taxon>Pseudonocardiales</taxon>
        <taxon>Pseudonocardiaceae</taxon>
        <taxon>Pseudonocardia</taxon>
    </lineage>
</organism>
<dbReference type="Pfam" id="PF09362">
    <property type="entry name" value="DUF1996"/>
    <property type="match status" value="1"/>
</dbReference>
<dbReference type="PANTHER" id="PTHR43662">
    <property type="match status" value="1"/>
</dbReference>
<accession>A0ABS9TN81</accession>
<evidence type="ECO:0000313" key="3">
    <source>
        <dbReference type="Proteomes" id="UP001299970"/>
    </source>
</evidence>
<feature type="domain" description="DUF1996" evidence="1">
    <location>
        <begin position="75"/>
        <end position="292"/>
    </location>
</feature>
<sequence>MAFVAVAALAACSASGDSGGMDDSGAPPADYVDISQVPVAPPVPAVQLGGSTGTWRIDCGRNMQGIHNSDNVVADPGIVGGAHHFHDYVGNVSTNALSTDQSLAAAATTCPDDDKSTYYWPVLREPGPDNAARLDNSADHNMGRILVPDSVLLEYRGSPVSSVVPMPEFLRASTGNPHGFSQGGVNSEHVQWTCSGTRDRITRQQYPRCPQGQQVVRIFDFPNCWNGRTTDSPNHRAHLQFPDAAGACPSDTFPVPQLRMEISYTVTPGSNYTIDSFPEELHSPISDHGDYIDVMPDSLMDRVVACINSGQQCTA</sequence>
<reference evidence="2 3" key="1">
    <citation type="submission" date="2022-03" db="EMBL/GenBank/DDBJ databases">
        <title>Pseudonocardia alaer sp. nov., a novel actinomycete isolated from reed forest soil.</title>
        <authorList>
            <person name="Wang L."/>
        </authorList>
    </citation>
    <scope>NUCLEOTIDE SEQUENCE [LARGE SCALE GENOMIC DNA]</scope>
    <source>
        <strain evidence="2 3">Y-16303</strain>
    </source>
</reference>
<keyword evidence="3" id="KW-1185">Reference proteome</keyword>
<dbReference type="InterPro" id="IPR018535">
    <property type="entry name" value="DUF1996"/>
</dbReference>
<dbReference type="EMBL" id="JAKXMK010000029">
    <property type="protein sequence ID" value="MCH6170000.1"/>
    <property type="molecule type" value="Genomic_DNA"/>
</dbReference>
<dbReference type="PANTHER" id="PTHR43662:SF3">
    <property type="entry name" value="DOMAIN PROTEIN, PUTATIVE (AFU_ORTHOLOGUE AFUA_6G11970)-RELATED"/>
    <property type="match status" value="1"/>
</dbReference>